<evidence type="ECO:0000259" key="1">
    <source>
        <dbReference type="Pfam" id="PF20254"/>
    </source>
</evidence>
<dbReference type="Gene3D" id="2.60.120.200">
    <property type="match status" value="1"/>
</dbReference>
<dbReference type="SUPFAM" id="SSF49899">
    <property type="entry name" value="Concanavalin A-like lectins/glucanases"/>
    <property type="match status" value="1"/>
</dbReference>
<dbReference type="EMBL" id="JAAOLE020000001">
    <property type="protein sequence ID" value="NVI49714.1"/>
    <property type="molecule type" value="Genomic_DNA"/>
</dbReference>
<feature type="domain" description="N,N-dimethylformamidase beta subunit-like C-terminal" evidence="1">
    <location>
        <begin position="310"/>
        <end position="739"/>
    </location>
</feature>
<dbReference type="AlphaFoldDB" id="A0A973W9P9"/>
<organism evidence="2">
    <name type="scientific">Bradyrhizobium septentrionale</name>
    <dbReference type="NCBI Taxonomy" id="1404411"/>
    <lineage>
        <taxon>Bacteria</taxon>
        <taxon>Pseudomonadati</taxon>
        <taxon>Pseudomonadota</taxon>
        <taxon>Alphaproteobacteria</taxon>
        <taxon>Hyphomicrobiales</taxon>
        <taxon>Nitrobacteraceae</taxon>
        <taxon>Bradyrhizobium</taxon>
    </lineage>
</organism>
<dbReference type="InterPro" id="IPR046540">
    <property type="entry name" value="DMFA2_C"/>
</dbReference>
<name>A0A973W9P9_9BRAD</name>
<comment type="caution">
    <text evidence="2">The sequence shown here is derived from an EMBL/GenBank/DDBJ whole genome shotgun (WGS) entry which is preliminary data.</text>
</comment>
<dbReference type="Pfam" id="PF13385">
    <property type="entry name" value="Laminin_G_3"/>
    <property type="match status" value="1"/>
</dbReference>
<proteinExistence type="predicted"/>
<evidence type="ECO:0000313" key="2">
    <source>
        <dbReference type="EMBL" id="NVI49714.1"/>
    </source>
</evidence>
<sequence>MAPVRLFGYTDRISVKPGEAIQFHVSSEGADTAEAQLVRLIHGDENPAGPGFVEEEVACAANGTWRVERQFTQVGSFLEVDDPAGRLAFEGSFTLFAFVHPTWPASGKRQSVIGRWDGDRKQGYGIGLDEKGYLRFWIGRGEDAVDCLAADTPLQVQMWYFVAATFDAKTRRATLYQVGVGNRYNGLLGKVALVDYDSHASAIFRTGPGNLGTTPFLMAGSRRRDAQQRACVSEFYWGKIDRCGAFDQALQPGELDTIRSGLVPAMESLVAYWDTTAGYTDRGIGDLVVDVGRHKLNAGGYNRPVRGQTGWNWDGFTDCFRLAPHEFGGIEFHADALTDCNWKATRVVTLPRGLKSGCYAMRLRSGRGKSLSEEHVVFFVRPEKPQARIAFLFPTLTYLAFANERLCFDHPEREALTGQPAVLSGIDIEMYARADFGLSTYDMHADGSGVCYSSYHRPILNMRPRYRMPSLDVASGLAADLSIIAWLDHSDFDYEVLTDEDLHRDGPAALSPYACVISGARPEYYTERMLDATEDYIADGGRYIYAGGNGFNATAGVRDGEPWIVECRRRDDGYKPWISRYGEHYMATDGMRGGPWKVLGRATQKLVGIGLSSSGGGRSEPYRRMPDSYHRTVSWITKDIDGEIIGDFGLANNGAAGLALDYYDRALGTPPHTRIIASSGGHTDSYVVNQQLVLYSYLGLYGSYDWRVHADMTYFTAPHGGAVFACGSVAFAQSLPVNNFRNSSSRVLANVVEAFVGTGRLPGFAWVNEEKQWA</sequence>
<gene>
    <name evidence="2" type="ORF">HAP48_044120</name>
</gene>
<dbReference type="InterPro" id="IPR013320">
    <property type="entry name" value="ConA-like_dom_sf"/>
</dbReference>
<protein>
    <submittedName>
        <fullName evidence="2">LamG domain-containing protein</fullName>
    </submittedName>
</protein>
<dbReference type="Pfam" id="PF20254">
    <property type="entry name" value="DMFA2_C"/>
    <property type="match status" value="1"/>
</dbReference>
<dbReference type="RefSeq" id="WP_166213395.1">
    <property type="nucleotide sequence ID" value="NZ_CP088285.1"/>
</dbReference>
<accession>A0A973W9P9</accession>
<reference evidence="2" key="1">
    <citation type="submission" date="2020-06" db="EMBL/GenBank/DDBJ databases">
        <title>Whole Genome Sequence of Bradyrhizobium sp. Strain 1S1.</title>
        <authorList>
            <person name="Bromfield E.S.P."/>
            <person name="Cloutier S."/>
        </authorList>
    </citation>
    <scope>NUCLEOTIDE SEQUENCE [LARGE SCALE GENOMIC DNA]</scope>
    <source>
        <strain evidence="2">1S1</strain>
    </source>
</reference>